<protein>
    <submittedName>
        <fullName evidence="1">28659_t:CDS:1</fullName>
    </submittedName>
</protein>
<accession>A0ABM8VY20</accession>
<name>A0ABM8VY20_GIGMA</name>
<organism evidence="1 2">
    <name type="scientific">Gigaspora margarita</name>
    <dbReference type="NCBI Taxonomy" id="4874"/>
    <lineage>
        <taxon>Eukaryota</taxon>
        <taxon>Fungi</taxon>
        <taxon>Fungi incertae sedis</taxon>
        <taxon>Mucoromycota</taxon>
        <taxon>Glomeromycotina</taxon>
        <taxon>Glomeromycetes</taxon>
        <taxon>Diversisporales</taxon>
        <taxon>Gigasporaceae</taxon>
        <taxon>Gigaspora</taxon>
    </lineage>
</organism>
<reference evidence="1 2" key="1">
    <citation type="submission" date="2021-06" db="EMBL/GenBank/DDBJ databases">
        <authorList>
            <person name="Kallberg Y."/>
            <person name="Tangrot J."/>
            <person name="Rosling A."/>
        </authorList>
    </citation>
    <scope>NUCLEOTIDE SEQUENCE [LARGE SCALE GENOMIC DNA]</scope>
    <source>
        <strain evidence="1 2">120-4 pot B 10/14</strain>
    </source>
</reference>
<keyword evidence="2" id="KW-1185">Reference proteome</keyword>
<comment type="caution">
    <text evidence="1">The sequence shown here is derived from an EMBL/GenBank/DDBJ whole genome shotgun (WGS) entry which is preliminary data.</text>
</comment>
<dbReference type="Proteomes" id="UP000789901">
    <property type="component" value="Unassembled WGS sequence"/>
</dbReference>
<evidence type="ECO:0000313" key="1">
    <source>
        <dbReference type="EMBL" id="CAG8475615.1"/>
    </source>
</evidence>
<dbReference type="EMBL" id="CAJVQB010000218">
    <property type="protein sequence ID" value="CAG8475615.1"/>
    <property type="molecule type" value="Genomic_DNA"/>
</dbReference>
<sequence>MRVRPAIDKIFEEQPDIFTNKDVFYTLCKRLALVFEPIKRVINFLESHTANLADCFVEIAQIAASFKRIHPSNDLCAPAIASFNFQYHELVCQLIKYKAGVAPWNLEYSSNLTPALWWGVVEDEHTHLQELAKTMFAIAPSQANCGQNFLLLKWFSEGRHTRLQVPRLESMAQIYSFYVSNIKQGLNFYDKNFEEAELYSSVINETIFAEVNNNGSNKDKDEIEIEDLIATDITKVLQDLVDLSDPIFGANNKEEITLIDEEETTMEFDSRSLVQDVLSDDDLYE</sequence>
<gene>
    <name evidence="1" type="ORF">GMARGA_LOCUS987</name>
</gene>
<proteinExistence type="predicted"/>
<evidence type="ECO:0000313" key="2">
    <source>
        <dbReference type="Proteomes" id="UP000789901"/>
    </source>
</evidence>